<gene>
    <name evidence="9" type="ORF">HK097_009404</name>
</gene>
<feature type="transmembrane region" description="Helical" evidence="7">
    <location>
        <begin position="275"/>
        <end position="295"/>
    </location>
</feature>
<dbReference type="GO" id="GO:0016020">
    <property type="term" value="C:membrane"/>
    <property type="evidence" value="ECO:0007669"/>
    <property type="project" value="UniProtKB-SubCell"/>
</dbReference>
<evidence type="ECO:0000259" key="8">
    <source>
        <dbReference type="PROSITE" id="PS50850"/>
    </source>
</evidence>
<reference evidence="9" key="1">
    <citation type="submission" date="2020-05" db="EMBL/GenBank/DDBJ databases">
        <title>Phylogenomic resolution of chytrid fungi.</title>
        <authorList>
            <person name="Stajich J.E."/>
            <person name="Amses K."/>
            <person name="Simmons R."/>
            <person name="Seto K."/>
            <person name="Myers J."/>
            <person name="Bonds A."/>
            <person name="Quandt C.A."/>
            <person name="Barry K."/>
            <person name="Liu P."/>
            <person name="Grigoriev I."/>
            <person name="Longcore J.E."/>
            <person name="James T.Y."/>
        </authorList>
    </citation>
    <scope>NUCLEOTIDE SEQUENCE</scope>
    <source>
        <strain evidence="9">JEL0318</strain>
    </source>
</reference>
<keyword evidence="10" id="KW-1185">Reference proteome</keyword>
<evidence type="ECO:0000256" key="3">
    <source>
        <dbReference type="ARBA" id="ARBA00022692"/>
    </source>
</evidence>
<keyword evidence="2" id="KW-0813">Transport</keyword>
<feature type="transmembrane region" description="Helical" evidence="7">
    <location>
        <begin position="175"/>
        <end position="197"/>
    </location>
</feature>
<dbReference type="EMBL" id="JADGJD010000062">
    <property type="protein sequence ID" value="KAJ3055751.1"/>
    <property type="molecule type" value="Genomic_DNA"/>
</dbReference>
<evidence type="ECO:0000256" key="7">
    <source>
        <dbReference type="SAM" id="Phobius"/>
    </source>
</evidence>
<dbReference type="AlphaFoldDB" id="A0AAD5X593"/>
<dbReference type="SUPFAM" id="SSF103473">
    <property type="entry name" value="MFS general substrate transporter"/>
    <property type="match status" value="1"/>
</dbReference>
<feature type="transmembrane region" description="Helical" evidence="7">
    <location>
        <begin position="118"/>
        <end position="136"/>
    </location>
</feature>
<feature type="transmembrane region" description="Helical" evidence="7">
    <location>
        <begin position="315"/>
        <end position="334"/>
    </location>
</feature>
<feature type="transmembrane region" description="Helical" evidence="7">
    <location>
        <begin position="84"/>
        <end position="106"/>
    </location>
</feature>
<dbReference type="InterPro" id="IPR020846">
    <property type="entry name" value="MFS_dom"/>
</dbReference>
<protein>
    <recommendedName>
        <fullName evidence="8">Major facilitator superfamily (MFS) profile domain-containing protein</fullName>
    </recommendedName>
</protein>
<feature type="transmembrane region" description="Helical" evidence="7">
    <location>
        <begin position="346"/>
        <end position="364"/>
    </location>
</feature>
<dbReference type="PROSITE" id="PS00216">
    <property type="entry name" value="SUGAR_TRANSPORT_1"/>
    <property type="match status" value="1"/>
</dbReference>
<feature type="transmembrane region" description="Helical" evidence="7">
    <location>
        <begin position="452"/>
        <end position="470"/>
    </location>
</feature>
<dbReference type="FunFam" id="1.20.1250.20:FF:000223">
    <property type="entry name" value="Major facilitator superfamily domain-containing protein"/>
    <property type="match status" value="1"/>
</dbReference>
<keyword evidence="4 7" id="KW-1133">Transmembrane helix</keyword>
<comment type="subcellular location">
    <subcellularLocation>
        <location evidence="1">Membrane</location>
        <topology evidence="1">Multi-pass membrane protein</topology>
    </subcellularLocation>
</comment>
<organism evidence="9 10">
    <name type="scientific">Rhizophlyctis rosea</name>
    <dbReference type="NCBI Taxonomy" id="64517"/>
    <lineage>
        <taxon>Eukaryota</taxon>
        <taxon>Fungi</taxon>
        <taxon>Fungi incertae sedis</taxon>
        <taxon>Chytridiomycota</taxon>
        <taxon>Chytridiomycota incertae sedis</taxon>
        <taxon>Chytridiomycetes</taxon>
        <taxon>Rhizophlyctidales</taxon>
        <taxon>Rhizophlyctidaceae</taxon>
        <taxon>Rhizophlyctis</taxon>
    </lineage>
</organism>
<accession>A0AAD5X593</accession>
<dbReference type="PANTHER" id="PTHR23504:SF31">
    <property type="entry name" value="MAJOR FACILITATOR SUPERFAMILY DOMAIN-CONTAINING PROTEIN 10"/>
    <property type="match status" value="1"/>
</dbReference>
<dbReference type="InterPro" id="IPR011701">
    <property type="entry name" value="MFS"/>
</dbReference>
<feature type="domain" description="Major facilitator superfamily (MFS) profile" evidence="8">
    <location>
        <begin position="20"/>
        <end position="474"/>
    </location>
</feature>
<evidence type="ECO:0000313" key="10">
    <source>
        <dbReference type="Proteomes" id="UP001212841"/>
    </source>
</evidence>
<proteinExistence type="predicted"/>
<feature type="region of interest" description="Disordered" evidence="6">
    <location>
        <begin position="249"/>
        <end position="271"/>
    </location>
</feature>
<evidence type="ECO:0000256" key="6">
    <source>
        <dbReference type="SAM" id="MobiDB-lite"/>
    </source>
</evidence>
<evidence type="ECO:0000256" key="2">
    <source>
        <dbReference type="ARBA" id="ARBA00022448"/>
    </source>
</evidence>
<keyword evidence="3 7" id="KW-0812">Transmembrane</keyword>
<feature type="transmembrane region" description="Helical" evidence="7">
    <location>
        <begin position="370"/>
        <end position="393"/>
    </location>
</feature>
<name>A0AAD5X593_9FUNG</name>
<dbReference type="InterPro" id="IPR036259">
    <property type="entry name" value="MFS_trans_sf"/>
</dbReference>
<dbReference type="Gene3D" id="1.20.1250.20">
    <property type="entry name" value="MFS general substrate transporter like domains"/>
    <property type="match status" value="1"/>
</dbReference>
<evidence type="ECO:0000256" key="1">
    <source>
        <dbReference type="ARBA" id="ARBA00004141"/>
    </source>
</evidence>
<dbReference type="GO" id="GO:0022857">
    <property type="term" value="F:transmembrane transporter activity"/>
    <property type="evidence" value="ECO:0007669"/>
    <property type="project" value="InterPro"/>
</dbReference>
<sequence length="486" mass="52089">MATEKVKKPANPRASFIHKTLITVFLALLIDILAFTIILPLYPRILAHYEKVDGADEASLYYQIRTIVQRFRESLGIEGTRLDIVLFGGALGSMFSFLQFVSSPAIGRLSDKYGRRTILLISMVGNALSMLLWIFSKSFTTFVLSRIVGGLTEGNVQMSIAMISDVTTTETRSRGLALVGIAFSLGFTVGPPLGAYFTSYHLHDAFPSLSWLPINEYSSPALFAFILILIETAYLFIALPETLNFKSSPLGQTAPPPATPTGLPKSANSQPPQKTASLTLLSTIHFLFLFVFSGMEFTLTFLTHDRFSFSHAQQGRLLGLMGILSALVQGGYVRRYAHKYVPERDIVAQGIAAASAGLAVVGWGDKTVRSLYLAAAFLAFTSGTVVTSLTALASGVGKAEEEKGGVGKGEVGEEKDQGHVLGKFRSAGQLGRCLGPIFACSAYWVLGGETAYRAGAGALMVLAVLVVLVVPKGAKKVPVVSAKKSA</sequence>
<dbReference type="Pfam" id="PF07690">
    <property type="entry name" value="MFS_1"/>
    <property type="match status" value="1"/>
</dbReference>
<evidence type="ECO:0000313" key="9">
    <source>
        <dbReference type="EMBL" id="KAJ3055751.1"/>
    </source>
</evidence>
<evidence type="ECO:0000256" key="5">
    <source>
        <dbReference type="ARBA" id="ARBA00023136"/>
    </source>
</evidence>
<dbReference type="PROSITE" id="PS50850">
    <property type="entry name" value="MFS"/>
    <property type="match status" value="1"/>
</dbReference>
<dbReference type="Proteomes" id="UP001212841">
    <property type="component" value="Unassembled WGS sequence"/>
</dbReference>
<comment type="caution">
    <text evidence="9">The sequence shown here is derived from an EMBL/GenBank/DDBJ whole genome shotgun (WGS) entry which is preliminary data.</text>
</comment>
<feature type="transmembrane region" description="Helical" evidence="7">
    <location>
        <begin position="21"/>
        <end position="42"/>
    </location>
</feature>
<feature type="transmembrane region" description="Helical" evidence="7">
    <location>
        <begin position="217"/>
        <end position="239"/>
    </location>
</feature>
<evidence type="ECO:0000256" key="4">
    <source>
        <dbReference type="ARBA" id="ARBA00022989"/>
    </source>
</evidence>
<dbReference type="InterPro" id="IPR005829">
    <property type="entry name" value="Sugar_transporter_CS"/>
</dbReference>
<dbReference type="PANTHER" id="PTHR23504">
    <property type="entry name" value="MAJOR FACILITATOR SUPERFAMILY DOMAIN-CONTAINING PROTEIN 10"/>
    <property type="match status" value="1"/>
</dbReference>
<keyword evidence="5 7" id="KW-0472">Membrane</keyword>